<dbReference type="Pfam" id="PF04389">
    <property type="entry name" value="Peptidase_M28"/>
    <property type="match status" value="1"/>
</dbReference>
<dbReference type="PANTHER" id="PTHR12283">
    <property type="entry name" value="GLUTAMINYL-PEPTIDE CYCLOTRANSFERASE"/>
    <property type="match status" value="1"/>
</dbReference>
<dbReference type="OrthoDB" id="3907302at2759"/>
<keyword evidence="2" id="KW-0012">Acyltransferase</keyword>
<reference evidence="5 6" key="1">
    <citation type="submission" date="2019-12" db="EMBL/GenBank/DDBJ databases">
        <title>Draft genome sequence of the ascomycete Xylaria multiplex DSM 110363.</title>
        <authorList>
            <person name="Buettner E."/>
            <person name="Kellner H."/>
        </authorList>
    </citation>
    <scope>NUCLEOTIDE SEQUENCE [LARGE SCALE GENOMIC DNA]</scope>
    <source>
        <strain evidence="5 6">DSM 110363</strain>
    </source>
</reference>
<dbReference type="GO" id="GO:0008233">
    <property type="term" value="F:peptidase activity"/>
    <property type="evidence" value="ECO:0007669"/>
    <property type="project" value="UniProtKB-KW"/>
</dbReference>
<feature type="domain" description="Peptidase M28" evidence="4">
    <location>
        <begin position="129"/>
        <end position="344"/>
    </location>
</feature>
<keyword evidence="3" id="KW-0732">Signal</keyword>
<keyword evidence="3" id="KW-0862">Zinc</keyword>
<protein>
    <recommendedName>
        <fullName evidence="3">Peptide hydrolase</fullName>
        <ecNumber evidence="3">3.4.-.-</ecNumber>
    </recommendedName>
</protein>
<dbReference type="Gene3D" id="3.40.630.10">
    <property type="entry name" value="Zn peptidases"/>
    <property type="match status" value="1"/>
</dbReference>
<dbReference type="GO" id="GO:0016603">
    <property type="term" value="F:glutaminyl-peptide cyclotransferase activity"/>
    <property type="evidence" value="ECO:0007669"/>
    <property type="project" value="InterPro"/>
</dbReference>
<dbReference type="AlphaFoldDB" id="A0A7C8MM45"/>
<dbReference type="InParanoid" id="A0A7C8MM45"/>
<comment type="caution">
    <text evidence="5">The sequence shown here is derived from an EMBL/GenBank/DDBJ whole genome shotgun (WGS) entry which is preliminary data.</text>
</comment>
<evidence type="ECO:0000256" key="3">
    <source>
        <dbReference type="RuleBase" id="RU361240"/>
    </source>
</evidence>
<evidence type="ECO:0000259" key="4">
    <source>
        <dbReference type="Pfam" id="PF04389"/>
    </source>
</evidence>
<gene>
    <name evidence="5" type="ORF">GQX73_g8950</name>
</gene>
<name>A0A7C8MM45_9PEZI</name>
<dbReference type="GO" id="GO:0006508">
    <property type="term" value="P:proteolysis"/>
    <property type="evidence" value="ECO:0007669"/>
    <property type="project" value="UniProtKB-KW"/>
</dbReference>
<evidence type="ECO:0000256" key="1">
    <source>
        <dbReference type="ARBA" id="ARBA00022679"/>
    </source>
</evidence>
<dbReference type="PANTHER" id="PTHR12283:SF6">
    <property type="entry name" value="GLUTAMINYL-PEPTIDE CYCLOTRANSFERASE-RELATED"/>
    <property type="match status" value="1"/>
</dbReference>
<organism evidence="5 6">
    <name type="scientific">Xylaria multiplex</name>
    <dbReference type="NCBI Taxonomy" id="323545"/>
    <lineage>
        <taxon>Eukaryota</taxon>
        <taxon>Fungi</taxon>
        <taxon>Dikarya</taxon>
        <taxon>Ascomycota</taxon>
        <taxon>Pezizomycotina</taxon>
        <taxon>Sordariomycetes</taxon>
        <taxon>Xylariomycetidae</taxon>
        <taxon>Xylariales</taxon>
        <taxon>Xylariaceae</taxon>
        <taxon>Xylaria</taxon>
    </lineage>
</organism>
<evidence type="ECO:0000256" key="2">
    <source>
        <dbReference type="ARBA" id="ARBA00023315"/>
    </source>
</evidence>
<keyword evidence="6" id="KW-1185">Reference proteome</keyword>
<dbReference type="CDD" id="cd03880">
    <property type="entry name" value="M28_QC_like"/>
    <property type="match status" value="1"/>
</dbReference>
<comment type="similarity">
    <text evidence="3">Belongs to the peptidase M28 family.</text>
</comment>
<dbReference type="Proteomes" id="UP000481858">
    <property type="component" value="Unassembled WGS sequence"/>
</dbReference>
<accession>A0A7C8MM45</accession>
<dbReference type="InterPro" id="IPR007484">
    <property type="entry name" value="Peptidase_M28"/>
</dbReference>
<dbReference type="EMBL" id="WUBL01000143">
    <property type="protein sequence ID" value="KAF2964631.1"/>
    <property type="molecule type" value="Genomic_DNA"/>
</dbReference>
<sequence length="369" mass="40631">MGPRTSTLPRWRALLSLLGLVCVLAAPALAYAELSDTTLQNIPSGADVLNPHTGALLSPILVPRVPGTPGSTAVQHHIADFFARELPLWRLEWQNSTSRTPATGTTDIPFMNLIFTRDPPWTKGNGDVGRLALVAHYDSLYKPEGFIGAMDSAAPCAILMQVARGIDAALTKKWEAMVESDDAGLGLEDDEKDTDSIYGARSLAEKWEAEMYPAQSTYETPLDAINLFVLLDLLGAVDPHVPSYFPTTHWAYKGMANIETRMRKLGLLATKPKNSFLPESHKAAESFRSGGYVGDDHVPFMVRGVPILHVIPTPFPPAWHTMDDDADHLDLASIDDWSKIVTAFAAEWLELDEFMSHVMKQEIRSRSEL</sequence>
<evidence type="ECO:0000313" key="5">
    <source>
        <dbReference type="EMBL" id="KAF2964631.1"/>
    </source>
</evidence>
<keyword evidence="3" id="KW-0378">Hydrolase</keyword>
<proteinExistence type="inferred from homology"/>
<dbReference type="InterPro" id="IPR040234">
    <property type="entry name" value="QC/QCL"/>
</dbReference>
<evidence type="ECO:0000313" key="6">
    <source>
        <dbReference type="Proteomes" id="UP000481858"/>
    </source>
</evidence>
<dbReference type="EC" id="3.4.-.-" evidence="3"/>
<dbReference type="FunCoup" id="A0A7C8MM45">
    <property type="interactions" value="133"/>
</dbReference>
<feature type="signal peptide" evidence="3">
    <location>
        <begin position="1"/>
        <end position="32"/>
    </location>
</feature>
<dbReference type="InterPro" id="IPR037457">
    <property type="entry name" value="M28_QC"/>
</dbReference>
<keyword evidence="3" id="KW-0479">Metal-binding</keyword>
<keyword evidence="3" id="KW-0645">Protease</keyword>
<dbReference type="SUPFAM" id="SSF53187">
    <property type="entry name" value="Zn-dependent exopeptidases"/>
    <property type="match status" value="1"/>
</dbReference>
<feature type="chain" id="PRO_5029035419" description="Peptide hydrolase" evidence="3">
    <location>
        <begin position="33"/>
        <end position="369"/>
    </location>
</feature>
<keyword evidence="1" id="KW-0808">Transferase</keyword>
<dbReference type="GO" id="GO:0008270">
    <property type="term" value="F:zinc ion binding"/>
    <property type="evidence" value="ECO:0007669"/>
    <property type="project" value="TreeGrafter"/>
</dbReference>